<proteinExistence type="predicted"/>
<keyword evidence="4 5" id="KW-0949">S-adenosyl-L-methionine</keyword>
<dbReference type="InterPro" id="IPR022641">
    <property type="entry name" value="CheR_N"/>
</dbReference>
<dbReference type="PANTHER" id="PTHR24422">
    <property type="entry name" value="CHEMOTAXIS PROTEIN METHYLTRANSFERASE"/>
    <property type="match status" value="1"/>
</dbReference>
<evidence type="ECO:0000256" key="6">
    <source>
        <dbReference type="PIRSR" id="PIRSR000410-1"/>
    </source>
</evidence>
<feature type="binding site" evidence="6">
    <location>
        <position position="151"/>
    </location>
    <ligand>
        <name>S-adenosyl-L-methionine</name>
        <dbReference type="ChEBI" id="CHEBI:59789"/>
    </ligand>
</feature>
<organism evidence="8 9">
    <name type="scientific">Telmatospirillum siberiense</name>
    <dbReference type="NCBI Taxonomy" id="382514"/>
    <lineage>
        <taxon>Bacteria</taxon>
        <taxon>Pseudomonadati</taxon>
        <taxon>Pseudomonadota</taxon>
        <taxon>Alphaproteobacteria</taxon>
        <taxon>Rhodospirillales</taxon>
        <taxon>Rhodospirillaceae</taxon>
        <taxon>Telmatospirillum</taxon>
    </lineage>
</organism>
<evidence type="ECO:0000256" key="1">
    <source>
        <dbReference type="ARBA" id="ARBA00001541"/>
    </source>
</evidence>
<evidence type="ECO:0000313" key="8">
    <source>
        <dbReference type="EMBL" id="PKU22576.1"/>
    </source>
</evidence>
<dbReference type="AlphaFoldDB" id="A0A2N3PQ97"/>
<feature type="domain" description="CheR-type methyltransferase" evidence="7">
    <location>
        <begin position="9"/>
        <end position="281"/>
    </location>
</feature>
<dbReference type="OrthoDB" id="9816309at2"/>
<evidence type="ECO:0000256" key="5">
    <source>
        <dbReference type="PIRNR" id="PIRNR000410"/>
    </source>
</evidence>
<feature type="binding site" evidence="6">
    <location>
        <position position="82"/>
    </location>
    <ligand>
        <name>S-adenosyl-L-methionine</name>
        <dbReference type="ChEBI" id="CHEBI:59789"/>
    </ligand>
</feature>
<dbReference type="Gene3D" id="1.10.155.10">
    <property type="entry name" value="Chemotaxis receptor methyltransferase CheR, N-terminal domain"/>
    <property type="match status" value="1"/>
</dbReference>
<feature type="binding site" evidence="6">
    <location>
        <position position="80"/>
    </location>
    <ligand>
        <name>S-adenosyl-L-methionine</name>
        <dbReference type="ChEBI" id="CHEBI:59789"/>
    </ligand>
</feature>
<dbReference type="PANTHER" id="PTHR24422:SF26">
    <property type="entry name" value="CHEMOTAXIS PROTEIN METHYLTRANSFERASE"/>
    <property type="match status" value="1"/>
</dbReference>
<protein>
    <recommendedName>
        <fullName evidence="5">Chemotaxis protein methyltransferase</fullName>
        <ecNumber evidence="5">2.1.1.80</ecNumber>
    </recommendedName>
</protein>
<keyword evidence="9" id="KW-1185">Reference proteome</keyword>
<comment type="catalytic activity">
    <reaction evidence="1 5">
        <text>L-glutamyl-[protein] + S-adenosyl-L-methionine = [protein]-L-glutamate 5-O-methyl ester + S-adenosyl-L-homocysteine</text>
        <dbReference type="Rhea" id="RHEA:24452"/>
        <dbReference type="Rhea" id="RHEA-COMP:10208"/>
        <dbReference type="Rhea" id="RHEA-COMP:10311"/>
        <dbReference type="ChEBI" id="CHEBI:29973"/>
        <dbReference type="ChEBI" id="CHEBI:57856"/>
        <dbReference type="ChEBI" id="CHEBI:59789"/>
        <dbReference type="ChEBI" id="CHEBI:82795"/>
        <dbReference type="EC" id="2.1.1.80"/>
    </reaction>
</comment>
<name>A0A2N3PQ97_9PROT</name>
<dbReference type="SUPFAM" id="SSF47757">
    <property type="entry name" value="Chemotaxis receptor methyltransferase CheR, N-terminal domain"/>
    <property type="match status" value="1"/>
</dbReference>
<dbReference type="InterPro" id="IPR050903">
    <property type="entry name" value="Bact_Chemotaxis_MeTrfase"/>
</dbReference>
<feature type="binding site" evidence="6">
    <location>
        <position position="86"/>
    </location>
    <ligand>
        <name>S-adenosyl-L-methionine</name>
        <dbReference type="ChEBI" id="CHEBI:59789"/>
    </ligand>
</feature>
<dbReference type="PROSITE" id="PS50123">
    <property type="entry name" value="CHER"/>
    <property type="match status" value="1"/>
</dbReference>
<sequence length="281" mass="32022">MPQTAQDRLSPQQFRRLASFIEDYSGIKMPPVKKVMVEGRLRRRVNILGLSSLNAYCDHLFDHGDLENEIIHLIDAVTTNKTEFFREPQHFRFLVEQGLPALAKAGAGSSQPLRAWSAACSTGAEPYTLAMVLNEFGAAYRGYRYSILATDICTDVLDKALTGIYPEEMSEPVPEALRKRYFLRSRDRSKRDVRIVPALRAQVRFARLNLMEETYGVSDMMDIILCRNILIYFDKPTQEMVLQRLCRHLRQGGYLIIGHSEATAGFTLPLRSVAPTVFMRE</sequence>
<dbReference type="GO" id="GO:0008983">
    <property type="term" value="F:protein-glutamate O-methyltransferase activity"/>
    <property type="evidence" value="ECO:0007669"/>
    <property type="project" value="UniProtKB-EC"/>
</dbReference>
<dbReference type="RefSeq" id="WP_101252647.1">
    <property type="nucleotide sequence ID" value="NZ_PIUM01000030.1"/>
</dbReference>
<dbReference type="Pfam" id="PF03705">
    <property type="entry name" value="CheR_N"/>
    <property type="match status" value="1"/>
</dbReference>
<feature type="binding site" evidence="6">
    <location>
        <begin position="227"/>
        <end position="228"/>
    </location>
    <ligand>
        <name>S-adenosyl-L-methionine</name>
        <dbReference type="ChEBI" id="CHEBI:59789"/>
    </ligand>
</feature>
<dbReference type="EMBL" id="PIUM01000030">
    <property type="protein sequence ID" value="PKU22576.1"/>
    <property type="molecule type" value="Genomic_DNA"/>
</dbReference>
<dbReference type="InterPro" id="IPR026024">
    <property type="entry name" value="Chemotaxis_MeTrfase_CheR"/>
</dbReference>
<evidence type="ECO:0000256" key="2">
    <source>
        <dbReference type="ARBA" id="ARBA00022603"/>
    </source>
</evidence>
<evidence type="ECO:0000313" key="9">
    <source>
        <dbReference type="Proteomes" id="UP000233293"/>
    </source>
</evidence>
<dbReference type="SMART" id="SM00138">
    <property type="entry name" value="MeTrc"/>
    <property type="match status" value="1"/>
</dbReference>
<evidence type="ECO:0000256" key="3">
    <source>
        <dbReference type="ARBA" id="ARBA00022679"/>
    </source>
</evidence>
<dbReference type="InterPro" id="IPR029063">
    <property type="entry name" value="SAM-dependent_MTases_sf"/>
</dbReference>
<dbReference type="InterPro" id="IPR022642">
    <property type="entry name" value="CheR_C"/>
</dbReference>
<dbReference type="Proteomes" id="UP000233293">
    <property type="component" value="Unassembled WGS sequence"/>
</dbReference>
<evidence type="ECO:0000256" key="4">
    <source>
        <dbReference type="ARBA" id="ARBA00022691"/>
    </source>
</evidence>
<comment type="caution">
    <text evidence="8">The sequence shown here is derived from an EMBL/GenBank/DDBJ whole genome shotgun (WGS) entry which is preliminary data.</text>
</comment>
<dbReference type="InterPro" id="IPR000780">
    <property type="entry name" value="CheR_MeTrfase"/>
</dbReference>
<keyword evidence="2 5" id="KW-0489">Methyltransferase</keyword>
<keyword evidence="3 5" id="KW-0808">Transferase</keyword>
<feature type="binding site" evidence="6">
    <location>
        <position position="125"/>
    </location>
    <ligand>
        <name>S-adenosyl-L-methionine</name>
        <dbReference type="ChEBI" id="CHEBI:59789"/>
    </ligand>
</feature>
<reference evidence="9" key="1">
    <citation type="submission" date="2017-12" db="EMBL/GenBank/DDBJ databases">
        <title>Draft genome sequence of Telmatospirillum siberiense 26-4b1T, an acidotolerant peatland alphaproteobacterium potentially involved in sulfur cycling.</title>
        <authorList>
            <person name="Hausmann B."/>
            <person name="Pjevac P."/>
            <person name="Schreck K."/>
            <person name="Herbold C.W."/>
            <person name="Daims H."/>
            <person name="Wagner M."/>
            <person name="Pester M."/>
            <person name="Loy A."/>
        </authorList>
    </citation>
    <scope>NUCLEOTIDE SEQUENCE [LARGE SCALE GENOMIC DNA]</scope>
    <source>
        <strain evidence="9">26-4b1</strain>
    </source>
</reference>
<dbReference type="PIRSF" id="PIRSF000410">
    <property type="entry name" value="CheR"/>
    <property type="match status" value="1"/>
</dbReference>
<dbReference type="Pfam" id="PF01739">
    <property type="entry name" value="CheR"/>
    <property type="match status" value="1"/>
</dbReference>
<dbReference type="PRINTS" id="PR00996">
    <property type="entry name" value="CHERMTFRASE"/>
</dbReference>
<feature type="binding site" evidence="6">
    <location>
        <begin position="209"/>
        <end position="210"/>
    </location>
    <ligand>
        <name>S-adenosyl-L-methionine</name>
        <dbReference type="ChEBI" id="CHEBI:59789"/>
    </ligand>
</feature>
<gene>
    <name evidence="8" type="ORF">CWS72_21225</name>
</gene>
<dbReference type="InterPro" id="IPR036804">
    <property type="entry name" value="CheR_N_sf"/>
</dbReference>
<accession>A0A2N3PQ97</accession>
<dbReference type="GO" id="GO:0032259">
    <property type="term" value="P:methylation"/>
    <property type="evidence" value="ECO:0007669"/>
    <property type="project" value="UniProtKB-KW"/>
</dbReference>
<evidence type="ECO:0000259" key="7">
    <source>
        <dbReference type="PROSITE" id="PS50123"/>
    </source>
</evidence>
<dbReference type="Gene3D" id="3.40.50.150">
    <property type="entry name" value="Vaccinia Virus protein VP39"/>
    <property type="match status" value="1"/>
</dbReference>
<comment type="function">
    <text evidence="5">Methylation of the membrane-bound methyl-accepting chemotaxis proteins (MCP) to form gamma-glutamyl methyl ester residues in MCP.</text>
</comment>
<dbReference type="EC" id="2.1.1.80" evidence="5"/>
<dbReference type="SUPFAM" id="SSF53335">
    <property type="entry name" value="S-adenosyl-L-methionine-dependent methyltransferases"/>
    <property type="match status" value="1"/>
</dbReference>